<reference evidence="3 4" key="1">
    <citation type="submission" date="2017-09" db="EMBL/GenBank/DDBJ databases">
        <title>Depth-based differentiation of microbial function through sediment-hosted aquifers and enrichment of novel symbionts in the deep terrestrial subsurface.</title>
        <authorList>
            <person name="Probst A.J."/>
            <person name="Ladd B."/>
            <person name="Jarett J.K."/>
            <person name="Geller-Mcgrath D.E."/>
            <person name="Sieber C.M."/>
            <person name="Emerson J.B."/>
            <person name="Anantharaman K."/>
            <person name="Thomas B.C."/>
            <person name="Malmstrom R."/>
            <person name="Stieglmeier M."/>
            <person name="Klingl A."/>
            <person name="Woyke T."/>
            <person name="Ryan C.M."/>
            <person name="Banfield J.F."/>
        </authorList>
    </citation>
    <scope>NUCLEOTIDE SEQUENCE [LARGE SCALE GENOMIC DNA]</scope>
    <source>
        <strain evidence="3">CG15_BIG_FIL_POST_REV_8_21_14_020_45_12</strain>
    </source>
</reference>
<feature type="transmembrane region" description="Helical" evidence="2">
    <location>
        <begin position="46"/>
        <end position="66"/>
    </location>
</feature>
<dbReference type="Proteomes" id="UP000230292">
    <property type="component" value="Unassembled WGS sequence"/>
</dbReference>
<protein>
    <submittedName>
        <fullName evidence="3">Uncharacterized protein</fullName>
    </submittedName>
</protein>
<name>A0A2M7H2C3_9BACT</name>
<gene>
    <name evidence="3" type="ORF">COW24_05635</name>
</gene>
<proteinExistence type="predicted"/>
<dbReference type="AlphaFoldDB" id="A0A2M7H2C3"/>
<evidence type="ECO:0000313" key="3">
    <source>
        <dbReference type="EMBL" id="PIW36378.1"/>
    </source>
</evidence>
<keyword evidence="2" id="KW-0472">Membrane</keyword>
<dbReference type="EMBL" id="PFGC01000058">
    <property type="protein sequence ID" value="PIW36378.1"/>
    <property type="molecule type" value="Genomic_DNA"/>
</dbReference>
<comment type="caution">
    <text evidence="3">The sequence shown here is derived from an EMBL/GenBank/DDBJ whole genome shotgun (WGS) entry which is preliminary data.</text>
</comment>
<evidence type="ECO:0000256" key="2">
    <source>
        <dbReference type="SAM" id="Phobius"/>
    </source>
</evidence>
<feature type="region of interest" description="Disordered" evidence="1">
    <location>
        <begin position="1"/>
        <end position="38"/>
    </location>
</feature>
<accession>A0A2M7H2C3</accession>
<evidence type="ECO:0000256" key="1">
    <source>
        <dbReference type="SAM" id="MobiDB-lite"/>
    </source>
</evidence>
<keyword evidence="2" id="KW-0812">Transmembrane</keyword>
<sequence length="74" mass="8309">MVYVTHTTAPSNGRPSNEFQPSKRRGRLREVIKRPKPSQAKSTMRWFVGGTLVGAITFIIIIAIALQRLNALFL</sequence>
<keyword evidence="2" id="KW-1133">Transmembrane helix</keyword>
<feature type="compositionally biased region" description="Polar residues" evidence="1">
    <location>
        <begin position="1"/>
        <end position="20"/>
    </location>
</feature>
<organism evidence="3 4">
    <name type="scientific">Candidatus Kerfeldbacteria bacterium CG15_BIG_FIL_POST_REV_8_21_14_020_45_12</name>
    <dbReference type="NCBI Taxonomy" id="2014247"/>
    <lineage>
        <taxon>Bacteria</taxon>
        <taxon>Candidatus Kerfeldiibacteriota</taxon>
    </lineage>
</organism>
<evidence type="ECO:0000313" key="4">
    <source>
        <dbReference type="Proteomes" id="UP000230292"/>
    </source>
</evidence>